<protein>
    <submittedName>
        <fullName evidence="4">Thiamine phosphate synthase</fullName>
    </submittedName>
</protein>
<dbReference type="EMBL" id="LVJH01000010">
    <property type="protein sequence ID" value="OAB43758.1"/>
    <property type="molecule type" value="Genomic_DNA"/>
</dbReference>
<evidence type="ECO:0000313" key="5">
    <source>
        <dbReference type="Proteomes" id="UP000076967"/>
    </source>
</evidence>
<comment type="pathway">
    <text evidence="1">Cofactor biosynthesis; thiamine diphosphate biosynthesis.</text>
</comment>
<dbReference type="Proteomes" id="UP000076967">
    <property type="component" value="Unassembled WGS sequence"/>
</dbReference>
<evidence type="ECO:0000256" key="2">
    <source>
        <dbReference type="ARBA" id="ARBA00022977"/>
    </source>
</evidence>
<dbReference type="RefSeq" id="WP_068531471.1">
    <property type="nucleotide sequence ID" value="NZ_LVJH01000010.1"/>
</dbReference>
<dbReference type="PANTHER" id="PTHR20857:SF22">
    <property type="entry name" value="THIAZOLE TAUTOMERASE"/>
    <property type="match status" value="1"/>
</dbReference>
<dbReference type="GO" id="GO:0004789">
    <property type="term" value="F:thiamine-phosphate diphosphorylase activity"/>
    <property type="evidence" value="ECO:0007669"/>
    <property type="project" value="TreeGrafter"/>
</dbReference>
<name>A0A162KCK3_9BACL</name>
<dbReference type="InterPro" id="IPR013785">
    <property type="entry name" value="Aldolase_TIM"/>
</dbReference>
<dbReference type="GO" id="GO:0005737">
    <property type="term" value="C:cytoplasm"/>
    <property type="evidence" value="ECO:0007669"/>
    <property type="project" value="TreeGrafter"/>
</dbReference>
<dbReference type="CDD" id="cd00564">
    <property type="entry name" value="TMP_TenI"/>
    <property type="match status" value="1"/>
</dbReference>
<dbReference type="STRING" id="494026.PGLA_08230"/>
<dbReference type="SUPFAM" id="SSF51391">
    <property type="entry name" value="Thiamin phosphate synthase"/>
    <property type="match status" value="1"/>
</dbReference>
<dbReference type="AlphaFoldDB" id="A0A162KCK3"/>
<organism evidence="4 5">
    <name type="scientific">Paenibacillus glacialis</name>
    <dbReference type="NCBI Taxonomy" id="494026"/>
    <lineage>
        <taxon>Bacteria</taxon>
        <taxon>Bacillati</taxon>
        <taxon>Bacillota</taxon>
        <taxon>Bacilli</taxon>
        <taxon>Bacillales</taxon>
        <taxon>Paenibacillaceae</taxon>
        <taxon>Paenibacillus</taxon>
    </lineage>
</organism>
<dbReference type="Gene3D" id="3.20.20.70">
    <property type="entry name" value="Aldolase class I"/>
    <property type="match status" value="1"/>
</dbReference>
<dbReference type="OrthoDB" id="9815348at2"/>
<evidence type="ECO:0000256" key="1">
    <source>
        <dbReference type="ARBA" id="ARBA00004948"/>
    </source>
</evidence>
<accession>A0A162KCK3</accession>
<keyword evidence="2" id="KW-0784">Thiamine biosynthesis</keyword>
<dbReference type="GO" id="GO:0009228">
    <property type="term" value="P:thiamine biosynthetic process"/>
    <property type="evidence" value="ECO:0007669"/>
    <property type="project" value="UniProtKB-KW"/>
</dbReference>
<evidence type="ECO:0000313" key="4">
    <source>
        <dbReference type="EMBL" id="OAB43758.1"/>
    </source>
</evidence>
<evidence type="ECO:0000259" key="3">
    <source>
        <dbReference type="Pfam" id="PF02581"/>
    </source>
</evidence>
<sequence>MPGRELHVISNGQSELERYTRIATLIHPYVTAFHLREKSCSAAEIWEGVHALKACGVPLSKVFINDRVDVAWATGVGGVQLSYRSLAVQVVRRTFPRLRIGRSVHDVHEAEEMCKQGADYLLYGHIFSTDSKPGQGPRGTRALDQVVKKVPIPVIAIGGIKPNHVQQIVATGAAGIAILSGITQSDDPLKSVKDYREALNS</sequence>
<keyword evidence="5" id="KW-1185">Reference proteome</keyword>
<feature type="domain" description="Thiamine phosphate synthase/TenI" evidence="3">
    <location>
        <begin position="9"/>
        <end position="182"/>
    </location>
</feature>
<dbReference type="PANTHER" id="PTHR20857">
    <property type="entry name" value="THIAMINE-PHOSPHATE PYROPHOSPHORYLASE"/>
    <property type="match status" value="1"/>
</dbReference>
<comment type="caution">
    <text evidence="4">The sequence shown here is derived from an EMBL/GenBank/DDBJ whole genome shotgun (WGS) entry which is preliminary data.</text>
</comment>
<dbReference type="InterPro" id="IPR036206">
    <property type="entry name" value="ThiamineP_synth_sf"/>
</dbReference>
<proteinExistence type="predicted"/>
<reference evidence="4 5" key="1">
    <citation type="submission" date="2016-03" db="EMBL/GenBank/DDBJ databases">
        <title>Draft genome sequence of Paenibacillus glacialis DSM 22343.</title>
        <authorList>
            <person name="Shin S.-K."/>
            <person name="Yi H."/>
        </authorList>
    </citation>
    <scope>NUCLEOTIDE SEQUENCE [LARGE SCALE GENOMIC DNA]</scope>
    <source>
        <strain evidence="4 5">DSM 22343</strain>
    </source>
</reference>
<gene>
    <name evidence="4" type="ORF">PGLA_08230</name>
</gene>
<dbReference type="Pfam" id="PF02581">
    <property type="entry name" value="TMP-TENI"/>
    <property type="match status" value="1"/>
</dbReference>
<dbReference type="InterPro" id="IPR022998">
    <property type="entry name" value="ThiamineP_synth_TenI"/>
</dbReference>